<name>A0A9P6CMA9_9AGAR</name>
<sequence length="122" mass="12937">MSPICCLSLSTPRSLQLAAWGSPAVLPTPGCGATRTWHYRPTALRFALYQKRPSLSPAFPQLSSGSLVDPISTSRTLDGWHSVSMVGLDGLSGCSRVLDSMLCRRPPTSLSAGSSPHSYTSS</sequence>
<feature type="non-terminal residue" evidence="1">
    <location>
        <position position="122"/>
    </location>
</feature>
<comment type="caution">
    <text evidence="1">The sequence shown here is derived from an EMBL/GenBank/DDBJ whole genome shotgun (WGS) entry which is preliminary data.</text>
</comment>
<dbReference type="EMBL" id="MU155665">
    <property type="protein sequence ID" value="KAF9471547.1"/>
    <property type="molecule type" value="Genomic_DNA"/>
</dbReference>
<dbReference type="Proteomes" id="UP000807469">
    <property type="component" value="Unassembled WGS sequence"/>
</dbReference>
<accession>A0A9P6CMA9</accession>
<organism evidence="1 2">
    <name type="scientific">Pholiota conissans</name>
    <dbReference type="NCBI Taxonomy" id="109636"/>
    <lineage>
        <taxon>Eukaryota</taxon>
        <taxon>Fungi</taxon>
        <taxon>Dikarya</taxon>
        <taxon>Basidiomycota</taxon>
        <taxon>Agaricomycotina</taxon>
        <taxon>Agaricomycetes</taxon>
        <taxon>Agaricomycetidae</taxon>
        <taxon>Agaricales</taxon>
        <taxon>Agaricineae</taxon>
        <taxon>Strophariaceae</taxon>
        <taxon>Pholiota</taxon>
    </lineage>
</organism>
<reference evidence="1" key="1">
    <citation type="submission" date="2020-11" db="EMBL/GenBank/DDBJ databases">
        <authorList>
            <consortium name="DOE Joint Genome Institute"/>
            <person name="Ahrendt S."/>
            <person name="Riley R."/>
            <person name="Andreopoulos W."/>
            <person name="Labutti K."/>
            <person name="Pangilinan J."/>
            <person name="Ruiz-Duenas F.J."/>
            <person name="Barrasa J.M."/>
            <person name="Sanchez-Garcia M."/>
            <person name="Camarero S."/>
            <person name="Miyauchi S."/>
            <person name="Serrano A."/>
            <person name="Linde D."/>
            <person name="Babiker R."/>
            <person name="Drula E."/>
            <person name="Ayuso-Fernandez I."/>
            <person name="Pacheco R."/>
            <person name="Padilla G."/>
            <person name="Ferreira P."/>
            <person name="Barriuso J."/>
            <person name="Kellner H."/>
            <person name="Castanera R."/>
            <person name="Alfaro M."/>
            <person name="Ramirez L."/>
            <person name="Pisabarro A.G."/>
            <person name="Kuo A."/>
            <person name="Tritt A."/>
            <person name="Lipzen A."/>
            <person name="He G."/>
            <person name="Yan M."/>
            <person name="Ng V."/>
            <person name="Cullen D."/>
            <person name="Martin F."/>
            <person name="Rosso M.-N."/>
            <person name="Henrissat B."/>
            <person name="Hibbett D."/>
            <person name="Martinez A.T."/>
            <person name="Grigoriev I.V."/>
        </authorList>
    </citation>
    <scope>NUCLEOTIDE SEQUENCE</scope>
    <source>
        <strain evidence="1">CIRM-BRFM 674</strain>
    </source>
</reference>
<gene>
    <name evidence="1" type="ORF">BDN70DRAFT_998583</name>
</gene>
<evidence type="ECO:0000313" key="1">
    <source>
        <dbReference type="EMBL" id="KAF9471547.1"/>
    </source>
</evidence>
<dbReference type="AlphaFoldDB" id="A0A9P6CMA9"/>
<proteinExistence type="predicted"/>
<protein>
    <submittedName>
        <fullName evidence="1">Uncharacterized protein</fullName>
    </submittedName>
</protein>
<keyword evidence="2" id="KW-1185">Reference proteome</keyword>
<evidence type="ECO:0000313" key="2">
    <source>
        <dbReference type="Proteomes" id="UP000807469"/>
    </source>
</evidence>